<keyword evidence="8" id="KW-1185">Reference proteome</keyword>
<evidence type="ECO:0000256" key="5">
    <source>
        <dbReference type="ARBA" id="ARBA00022764"/>
    </source>
</evidence>
<dbReference type="EMBL" id="CP118246">
    <property type="protein sequence ID" value="WDR03921.1"/>
    <property type="molecule type" value="Genomic_DNA"/>
</dbReference>
<dbReference type="Gene3D" id="3.40.190.10">
    <property type="entry name" value="Periplasmic binding protein-like II"/>
    <property type="match status" value="2"/>
</dbReference>
<evidence type="ECO:0000313" key="8">
    <source>
        <dbReference type="Proteomes" id="UP001220530"/>
    </source>
</evidence>
<evidence type="ECO:0000256" key="3">
    <source>
        <dbReference type="ARBA" id="ARBA00022448"/>
    </source>
</evidence>
<feature type="chain" id="PRO_5047470297" evidence="6">
    <location>
        <begin position="26"/>
        <end position="485"/>
    </location>
</feature>
<evidence type="ECO:0000256" key="6">
    <source>
        <dbReference type="SAM" id="SignalP"/>
    </source>
</evidence>
<evidence type="ECO:0000313" key="7">
    <source>
        <dbReference type="EMBL" id="WDR03921.1"/>
    </source>
</evidence>
<dbReference type="InterPro" id="IPR050490">
    <property type="entry name" value="Bact_solute-bd_prot1"/>
</dbReference>
<dbReference type="Proteomes" id="UP001220530">
    <property type="component" value="Chromosome"/>
</dbReference>
<protein>
    <submittedName>
        <fullName evidence="7">Sugar ABC transporter substrate-binding protein</fullName>
    </submittedName>
</protein>
<feature type="signal peptide" evidence="6">
    <location>
        <begin position="1"/>
        <end position="25"/>
    </location>
</feature>
<evidence type="ECO:0000256" key="4">
    <source>
        <dbReference type="ARBA" id="ARBA00022729"/>
    </source>
</evidence>
<accession>A0ABY7YRH8</accession>
<proteinExistence type="inferred from homology"/>
<comment type="subcellular location">
    <subcellularLocation>
        <location evidence="1">Periplasm</location>
    </subcellularLocation>
</comment>
<comment type="similarity">
    <text evidence="2">Belongs to the bacterial solute-binding protein 1 family.</text>
</comment>
<reference evidence="7 8" key="1">
    <citation type="submission" date="2023-02" db="EMBL/GenBank/DDBJ databases">
        <title>Devosia algicola sp. nov., isolated from the phycosphere of marine algae.</title>
        <authorList>
            <person name="Kim J.M."/>
            <person name="Lee J.K."/>
            <person name="Choi B.J."/>
            <person name="Bayburt H."/>
            <person name="Jeon C.O."/>
        </authorList>
    </citation>
    <scope>NUCLEOTIDE SEQUENCE [LARGE SCALE GENOMIC DNA]</scope>
    <source>
        <strain evidence="7 8">G20-9</strain>
    </source>
</reference>
<dbReference type="Pfam" id="PF01547">
    <property type="entry name" value="SBP_bac_1"/>
    <property type="match status" value="1"/>
</dbReference>
<sequence>MVSKFLAKALLASCAVAALSGTALAQEFDYGSFPDYTLKVKLIGGTQYEKLYTRIPEWEAMTGAKVEIVSSKNHFDLDREIKQDIATGQISWCLGSNHTSFAPQYGDLYIDLRDMIPAEELAKYVPGTLAASEVDGRLVQLPRVTDVSNIYYRKDIYEDPANMKAYKEKFGTDLAPAKTFDELKQQIIFLADPPNLYGTAFAGKDEGMSGRFMEILRANGGDLFDENWKPIFNSPEGVAALEWFKDIYDAGAVPAGTVNYTWDDIGQAMAAGQLAIDLDWPGFAGFYSDPSASKISDVLGFAVSPVGSAGVRGGWSGSHSFSVTQACDNKEAAVSLAVFLTNDESEMMEAEAGNLPTRTKTFDEVIKYFKENDKPALAEMFPIWQASLADARTPPLIPQWIEVSNILWPQLQAAIVGEKTPQEGSRQGRGRCDRDHGRRWIALVPRCCSGPGWSSVFRDIRPGLRPDEFGLAGTADHMIISGVQV</sequence>
<name>A0ABY7YRH8_9HYPH</name>
<dbReference type="PANTHER" id="PTHR43649">
    <property type="entry name" value="ARABINOSE-BINDING PROTEIN-RELATED"/>
    <property type="match status" value="1"/>
</dbReference>
<evidence type="ECO:0000256" key="1">
    <source>
        <dbReference type="ARBA" id="ARBA00004418"/>
    </source>
</evidence>
<evidence type="ECO:0000256" key="2">
    <source>
        <dbReference type="ARBA" id="ARBA00008520"/>
    </source>
</evidence>
<keyword evidence="3" id="KW-0813">Transport</keyword>
<organism evidence="7 8">
    <name type="scientific">Devosia algicola</name>
    <dbReference type="NCBI Taxonomy" id="3026418"/>
    <lineage>
        <taxon>Bacteria</taxon>
        <taxon>Pseudomonadati</taxon>
        <taxon>Pseudomonadota</taxon>
        <taxon>Alphaproteobacteria</taxon>
        <taxon>Hyphomicrobiales</taxon>
        <taxon>Devosiaceae</taxon>
        <taxon>Devosia</taxon>
    </lineage>
</organism>
<dbReference type="PANTHER" id="PTHR43649:SF34">
    <property type="entry name" value="ABC TRANSPORTER PERIPLASMIC-BINDING PROTEIN YCJN-RELATED"/>
    <property type="match status" value="1"/>
</dbReference>
<keyword evidence="4 6" id="KW-0732">Signal</keyword>
<dbReference type="SUPFAM" id="SSF53850">
    <property type="entry name" value="Periplasmic binding protein-like II"/>
    <property type="match status" value="1"/>
</dbReference>
<gene>
    <name evidence="7" type="ORF">PSQ19_07810</name>
</gene>
<keyword evidence="5" id="KW-0574">Periplasm</keyword>
<dbReference type="CDD" id="cd13585">
    <property type="entry name" value="PBP2_TMBP_like"/>
    <property type="match status" value="1"/>
</dbReference>
<dbReference type="InterPro" id="IPR006059">
    <property type="entry name" value="SBP"/>
</dbReference>